<dbReference type="EMBL" id="JACBXQ010000004">
    <property type="protein sequence ID" value="MBG9986768.1"/>
    <property type="molecule type" value="Genomic_DNA"/>
</dbReference>
<comment type="similarity">
    <text evidence="1">Belongs to the MecA family.</text>
</comment>
<name>A0ABS0LRR1_9LACT</name>
<dbReference type="RefSeq" id="WP_197115681.1">
    <property type="nucleotide sequence ID" value="NZ_JACBXQ010000004.1"/>
</dbReference>
<dbReference type="InterPro" id="IPR038471">
    <property type="entry name" value="MecA_C_sf"/>
</dbReference>
<dbReference type="PANTHER" id="PTHR39161">
    <property type="entry name" value="ADAPTER PROTEIN MECA"/>
    <property type="match status" value="1"/>
</dbReference>
<evidence type="ECO:0000256" key="2">
    <source>
        <dbReference type="SAM" id="MobiDB-lite"/>
    </source>
</evidence>
<keyword evidence="4" id="KW-1185">Reference proteome</keyword>
<dbReference type="Pfam" id="PF05389">
    <property type="entry name" value="MecA"/>
    <property type="match status" value="1"/>
</dbReference>
<dbReference type="Gene3D" id="3.30.70.1950">
    <property type="match status" value="1"/>
</dbReference>
<dbReference type="PANTHER" id="PTHR39161:SF1">
    <property type="entry name" value="ADAPTER PROTEIN MECA 1"/>
    <property type="match status" value="1"/>
</dbReference>
<comment type="caution">
    <text evidence="3">The sequence shown here is derived from an EMBL/GenBank/DDBJ whole genome shotgun (WGS) entry which is preliminary data.</text>
</comment>
<accession>A0ABS0LRR1</accession>
<evidence type="ECO:0000256" key="1">
    <source>
        <dbReference type="ARBA" id="ARBA00005397"/>
    </source>
</evidence>
<dbReference type="PIRSF" id="PIRSF029008">
    <property type="entry name" value="MecA"/>
    <property type="match status" value="1"/>
</dbReference>
<sequence length="244" mass="28397">MEMEHINDDLIKVLIDTEDLEERGIDFLDLIGDQSRIEKFFYSILEEVDVDRHFHDTEAVTFQVIPNSEGLELYISRANLEEMDEIWEDELTKRLRERKLAKQAEKENAEATTDSNSEAAGVDEKETIDSVLNLFNPEYAPEENTVDTEEETEEVVIFGQLEDFLHLAREIADLAIQSDLYMMNHHYYLVLHNLESFAREYQTINKLFSLFEYGETVPVTSSVLIEHGQLLREEDAISFFGSQF</sequence>
<organism evidence="3 4">
    <name type="scientific">Facklamia lactis</name>
    <dbReference type="NCBI Taxonomy" id="2749967"/>
    <lineage>
        <taxon>Bacteria</taxon>
        <taxon>Bacillati</taxon>
        <taxon>Bacillota</taxon>
        <taxon>Bacilli</taxon>
        <taxon>Lactobacillales</taxon>
        <taxon>Aerococcaceae</taxon>
        <taxon>Facklamia</taxon>
    </lineage>
</organism>
<evidence type="ECO:0000313" key="3">
    <source>
        <dbReference type="EMBL" id="MBG9986768.1"/>
    </source>
</evidence>
<gene>
    <name evidence="3" type="ORF">HZY91_07640</name>
</gene>
<feature type="region of interest" description="Disordered" evidence="2">
    <location>
        <begin position="103"/>
        <end position="122"/>
    </location>
</feature>
<dbReference type="Proteomes" id="UP000721415">
    <property type="component" value="Unassembled WGS sequence"/>
</dbReference>
<protein>
    <submittedName>
        <fullName evidence="3">Adaptor protein MecA</fullName>
    </submittedName>
</protein>
<dbReference type="InterPro" id="IPR008681">
    <property type="entry name" value="Neg-reg_MecA"/>
</dbReference>
<proteinExistence type="inferred from homology"/>
<reference evidence="3 4" key="1">
    <citation type="submission" date="2020-07" db="EMBL/GenBank/DDBJ databases">
        <title>Facklamia lactis sp. nov., isolated from raw milk.</title>
        <authorList>
            <person name="Doll E.V."/>
            <person name="Huptas C."/>
            <person name="Staib L."/>
            <person name="Wenning M."/>
            <person name="Scherer S."/>
        </authorList>
    </citation>
    <scope>NUCLEOTIDE SEQUENCE [LARGE SCALE GENOMIC DNA]</scope>
    <source>
        <strain evidence="3 4">DSM 111018</strain>
    </source>
</reference>
<evidence type="ECO:0000313" key="4">
    <source>
        <dbReference type="Proteomes" id="UP000721415"/>
    </source>
</evidence>